<dbReference type="EMBL" id="CAJNNV010001914">
    <property type="protein sequence ID" value="CAE8586108.1"/>
    <property type="molecule type" value="Genomic_DNA"/>
</dbReference>
<feature type="signal peptide" evidence="14">
    <location>
        <begin position="1"/>
        <end position="18"/>
    </location>
</feature>
<evidence type="ECO:0000256" key="12">
    <source>
        <dbReference type="SAM" id="MobiDB-lite"/>
    </source>
</evidence>
<feature type="transmembrane region" description="Helical" evidence="13">
    <location>
        <begin position="385"/>
        <end position="407"/>
    </location>
</feature>
<organism evidence="15 16">
    <name type="scientific">Polarella glacialis</name>
    <name type="common">Dinoflagellate</name>
    <dbReference type="NCBI Taxonomy" id="89957"/>
    <lineage>
        <taxon>Eukaryota</taxon>
        <taxon>Sar</taxon>
        <taxon>Alveolata</taxon>
        <taxon>Dinophyceae</taxon>
        <taxon>Suessiales</taxon>
        <taxon>Suessiaceae</taxon>
        <taxon>Polarella</taxon>
    </lineage>
</organism>
<dbReference type="GO" id="GO:0006814">
    <property type="term" value="P:sodium ion transport"/>
    <property type="evidence" value="ECO:0007669"/>
    <property type="project" value="UniProtKB-KW"/>
</dbReference>
<gene>
    <name evidence="15" type="ORF">PGLA1383_LOCUS5004</name>
</gene>
<evidence type="ECO:0000256" key="13">
    <source>
        <dbReference type="SAM" id="Phobius"/>
    </source>
</evidence>
<evidence type="ECO:0000256" key="1">
    <source>
        <dbReference type="ARBA" id="ARBA00004651"/>
    </source>
</evidence>
<evidence type="ECO:0000256" key="6">
    <source>
        <dbReference type="ARBA" id="ARBA00022847"/>
    </source>
</evidence>
<evidence type="ECO:0000313" key="16">
    <source>
        <dbReference type="Proteomes" id="UP000654075"/>
    </source>
</evidence>
<protein>
    <recommendedName>
        <fullName evidence="17">Solute carrier family 5 member 8</fullName>
    </recommendedName>
</protein>
<feature type="transmembrane region" description="Helical" evidence="13">
    <location>
        <begin position="507"/>
        <end position="526"/>
    </location>
</feature>
<dbReference type="AlphaFoldDB" id="A0A813DH28"/>
<dbReference type="InterPro" id="IPR050277">
    <property type="entry name" value="Sodium:Solute_Symporter"/>
</dbReference>
<sequence length="892" mass="95396">MMLVTLSLLALALPVTDASSWGDRFKPNANPWPDHARRHKFRPGDGTAGRIKAAVEKHRRLMDVVDPDTKDKYKPRADGKAMVNGQAMDYSALNCPHSDSLDADYPAMCLPYQNGLNPLPNISLDVFGIPNIDARDRDATFQTPGNNTLTCGSNLETATGSVWVPSTCAMNAPGTNSPICEGYVDRCKFSTPKTRECKSDKCKEWQKKTRCSGDDCNPDYGPDNRAPHPEGYPGSDPTDQTKCTKEDSALQWLSCGIPCPVKFAMDIAGGDLLMLAICVIVFIVVSGILGGATILFVKGDPQNFFVAGRSLPFFVIFATLGSQLFDSSASLGNLDLAYAYHWWDGAAFPIGLALSLILNGIFFAKPLNEMKLLTLPDLFGRRYGQAAEVLVSCITLVSFCFLLAGNLVGCGKILSFLFNMSDIVGIVVSTALIWAYSCAGGLFSVAYTDVFQAVIGWTGFIVGSIWIQSNMPTYAGVSPAYPLGDKPIFGSGIHDADSYDPVPNAIVLNWATILVLGFGNLMALDFQARVFAAKTPRIAVMGCIAAGFFTGGIGVLNTFNSGSIRALYGPSSPHAEFVANSCSADITIIGCFGSNGPPNTCNAIPVNGVPTCGEWKPDPQATLKMLTCWKPECHHFLDFDGSAGFAPGTEGNYPMNPFIGSWIIMAIVAASMSTADGAIVAMGTVFSHNLLRKGATWMATDSNLLKATRWSTLLWAIASCLIAVTKPNETGYFLLVAFDIVLAGGVVPLFAAVYWKNIKPIAGFTSLLGGTALRAVLEFTLPKDGLLLLAGKFARSFGPGVAADPEMFDISVMGPNVAQVCAQEQLEDWTGVDSLLSPVFSLILLVTVQLLPIPNPAHRWFQPVPFTDPDDAIATCDDKVEPAAEVVGSVIV</sequence>
<feature type="transmembrane region" description="Helical" evidence="13">
    <location>
        <begin position="413"/>
        <end position="434"/>
    </location>
</feature>
<dbReference type="PANTHER" id="PTHR48086">
    <property type="entry name" value="SODIUM/PROLINE SYMPORTER-RELATED"/>
    <property type="match status" value="1"/>
</dbReference>
<keyword evidence="7 13" id="KW-1133">Transmembrane helix</keyword>
<feature type="transmembrane region" description="Helical" evidence="13">
    <location>
        <begin position="446"/>
        <end position="467"/>
    </location>
</feature>
<feature type="region of interest" description="Disordered" evidence="12">
    <location>
        <begin position="218"/>
        <end position="242"/>
    </location>
</feature>
<keyword evidence="11" id="KW-0739">Sodium transport</keyword>
<reference evidence="15" key="1">
    <citation type="submission" date="2021-02" db="EMBL/GenBank/DDBJ databases">
        <authorList>
            <person name="Dougan E. K."/>
            <person name="Rhodes N."/>
            <person name="Thang M."/>
            <person name="Chan C."/>
        </authorList>
    </citation>
    <scope>NUCLEOTIDE SEQUENCE</scope>
</reference>
<evidence type="ECO:0000256" key="9">
    <source>
        <dbReference type="ARBA" id="ARBA00023065"/>
    </source>
</evidence>
<dbReference type="PANTHER" id="PTHR48086:SF3">
    <property type="entry name" value="SODIUM_PROLINE SYMPORTER"/>
    <property type="match status" value="1"/>
</dbReference>
<feature type="transmembrane region" description="Helical" evidence="13">
    <location>
        <begin position="304"/>
        <end position="325"/>
    </location>
</feature>
<dbReference type="GO" id="GO:0005886">
    <property type="term" value="C:plasma membrane"/>
    <property type="evidence" value="ECO:0007669"/>
    <property type="project" value="UniProtKB-SubCell"/>
</dbReference>
<dbReference type="GO" id="GO:0015293">
    <property type="term" value="F:symporter activity"/>
    <property type="evidence" value="ECO:0007669"/>
    <property type="project" value="UniProtKB-KW"/>
</dbReference>
<dbReference type="OMA" id="ARCMASK"/>
<comment type="subcellular location">
    <subcellularLocation>
        <location evidence="1">Cell membrane</location>
        <topology evidence="1">Multi-pass membrane protein</topology>
    </subcellularLocation>
</comment>
<evidence type="ECO:0000256" key="11">
    <source>
        <dbReference type="ARBA" id="ARBA00023201"/>
    </source>
</evidence>
<accession>A0A813DH28</accession>
<proteinExistence type="inferred from homology"/>
<dbReference type="InterPro" id="IPR038377">
    <property type="entry name" value="Na/Glc_symporter_sf"/>
</dbReference>
<evidence type="ECO:0000256" key="8">
    <source>
        <dbReference type="ARBA" id="ARBA00023053"/>
    </source>
</evidence>
<feature type="transmembrane region" description="Helical" evidence="13">
    <location>
        <begin position="272"/>
        <end position="297"/>
    </location>
</feature>
<dbReference type="InterPro" id="IPR001734">
    <property type="entry name" value="Na/solute_symporter"/>
</dbReference>
<dbReference type="OrthoDB" id="6132759at2759"/>
<feature type="transmembrane region" description="Helical" evidence="13">
    <location>
        <begin position="731"/>
        <end position="754"/>
    </location>
</feature>
<dbReference type="Gene3D" id="1.20.1730.10">
    <property type="entry name" value="Sodium/glucose cotransporter"/>
    <property type="match status" value="1"/>
</dbReference>
<feature type="transmembrane region" description="Helical" evidence="13">
    <location>
        <begin position="662"/>
        <end position="686"/>
    </location>
</feature>
<keyword evidence="6" id="KW-0769">Symport</keyword>
<evidence type="ECO:0008006" key="17">
    <source>
        <dbReference type="Google" id="ProtNLM"/>
    </source>
</evidence>
<feature type="transmembrane region" description="Helical" evidence="13">
    <location>
        <begin position="345"/>
        <end position="364"/>
    </location>
</feature>
<evidence type="ECO:0000256" key="5">
    <source>
        <dbReference type="ARBA" id="ARBA00022692"/>
    </source>
</evidence>
<evidence type="ECO:0000256" key="2">
    <source>
        <dbReference type="ARBA" id="ARBA00006434"/>
    </source>
</evidence>
<comment type="similarity">
    <text evidence="2">Belongs to the sodium:solute symporter (SSF) (TC 2.A.21) family.</text>
</comment>
<keyword evidence="9" id="KW-0406">Ion transport</keyword>
<dbReference type="PROSITE" id="PS50283">
    <property type="entry name" value="NA_SOLUT_SYMP_3"/>
    <property type="match status" value="1"/>
</dbReference>
<evidence type="ECO:0000256" key="7">
    <source>
        <dbReference type="ARBA" id="ARBA00022989"/>
    </source>
</evidence>
<feature type="transmembrane region" description="Helical" evidence="13">
    <location>
        <begin position="538"/>
        <end position="559"/>
    </location>
</feature>
<comment type="caution">
    <text evidence="15">The sequence shown here is derived from an EMBL/GenBank/DDBJ whole genome shotgun (WGS) entry which is preliminary data.</text>
</comment>
<evidence type="ECO:0000256" key="4">
    <source>
        <dbReference type="ARBA" id="ARBA00022475"/>
    </source>
</evidence>
<keyword evidence="5 13" id="KW-0812">Transmembrane</keyword>
<evidence type="ECO:0000256" key="14">
    <source>
        <dbReference type="SAM" id="SignalP"/>
    </source>
</evidence>
<keyword evidence="16" id="KW-1185">Reference proteome</keyword>
<dbReference type="Proteomes" id="UP000654075">
    <property type="component" value="Unassembled WGS sequence"/>
</dbReference>
<name>A0A813DH28_POLGL</name>
<evidence type="ECO:0000256" key="10">
    <source>
        <dbReference type="ARBA" id="ARBA00023136"/>
    </source>
</evidence>
<keyword evidence="10 13" id="KW-0472">Membrane</keyword>
<evidence type="ECO:0000256" key="3">
    <source>
        <dbReference type="ARBA" id="ARBA00022448"/>
    </source>
</evidence>
<keyword evidence="8" id="KW-0915">Sodium</keyword>
<evidence type="ECO:0000313" key="15">
    <source>
        <dbReference type="EMBL" id="CAE8586108.1"/>
    </source>
</evidence>
<keyword evidence="14" id="KW-0732">Signal</keyword>
<dbReference type="Pfam" id="PF00474">
    <property type="entry name" value="SSF"/>
    <property type="match status" value="1"/>
</dbReference>
<feature type="chain" id="PRO_5032507107" description="Solute carrier family 5 member 8" evidence="14">
    <location>
        <begin position="19"/>
        <end position="892"/>
    </location>
</feature>
<keyword evidence="3" id="KW-0813">Transport</keyword>
<keyword evidence="4" id="KW-1003">Cell membrane</keyword>